<dbReference type="EMBL" id="SLXJ01000007">
    <property type="protein sequence ID" value="TCP17177.1"/>
    <property type="molecule type" value="Genomic_DNA"/>
</dbReference>
<sequence>MKYNLLEQYSVRGINSFFINADFSNLEFSDNMSQDYCTSVLMLLTLK</sequence>
<proteinExistence type="predicted"/>
<evidence type="ECO:0000313" key="2">
    <source>
        <dbReference type="Proteomes" id="UP000295537"/>
    </source>
</evidence>
<evidence type="ECO:0000313" key="1">
    <source>
        <dbReference type="EMBL" id="TCP17177.1"/>
    </source>
</evidence>
<protein>
    <submittedName>
        <fullName evidence="1">Uncharacterized protein</fullName>
    </submittedName>
</protein>
<accession>A0A4R2N884</accession>
<keyword evidence="2" id="KW-1185">Reference proteome</keyword>
<dbReference type="Proteomes" id="UP000295537">
    <property type="component" value="Unassembled WGS sequence"/>
</dbReference>
<name>A0A4R2N884_9PAST</name>
<comment type="caution">
    <text evidence="1">The sequence shown here is derived from an EMBL/GenBank/DDBJ whole genome shotgun (WGS) entry which is preliminary data.</text>
</comment>
<dbReference type="AlphaFoldDB" id="A0A4R2N884"/>
<organism evidence="1 2">
    <name type="scientific">Nicoletella semolina</name>
    <dbReference type="NCBI Taxonomy" id="271160"/>
    <lineage>
        <taxon>Bacteria</taxon>
        <taxon>Pseudomonadati</taxon>
        <taxon>Pseudomonadota</taxon>
        <taxon>Gammaproteobacteria</taxon>
        <taxon>Pasteurellales</taxon>
        <taxon>Pasteurellaceae</taxon>
        <taxon>Nicoletella</taxon>
    </lineage>
</organism>
<gene>
    <name evidence="1" type="ORF">EV693_10742</name>
</gene>
<reference evidence="1 2" key="1">
    <citation type="submission" date="2019-03" db="EMBL/GenBank/DDBJ databases">
        <title>Genomic Encyclopedia of Type Strains, Phase IV (KMG-IV): sequencing the most valuable type-strain genomes for metagenomic binning, comparative biology and taxonomic classification.</title>
        <authorList>
            <person name="Goeker M."/>
        </authorList>
    </citation>
    <scope>NUCLEOTIDE SEQUENCE [LARGE SCALE GENOMIC DNA]</scope>
    <source>
        <strain evidence="1 2">DSM 16380</strain>
    </source>
</reference>